<gene>
    <name evidence="3" type="ORF">SAMN05421543_105110</name>
</gene>
<dbReference type="InterPro" id="IPR013830">
    <property type="entry name" value="SGNH_hydro"/>
</dbReference>
<name>A0A1I7HUK8_9BACL</name>
<accession>A0A1I7HUK8</accession>
<feature type="region of interest" description="Disordered" evidence="1">
    <location>
        <begin position="1"/>
        <end position="22"/>
    </location>
</feature>
<dbReference type="Gene3D" id="3.40.50.1110">
    <property type="entry name" value="SGNH hydrolase"/>
    <property type="match status" value="1"/>
</dbReference>
<dbReference type="GO" id="GO:0004622">
    <property type="term" value="F:phosphatidylcholine lysophospholipase activity"/>
    <property type="evidence" value="ECO:0007669"/>
    <property type="project" value="TreeGrafter"/>
</dbReference>
<evidence type="ECO:0000313" key="4">
    <source>
        <dbReference type="Proteomes" id="UP000183508"/>
    </source>
</evidence>
<evidence type="ECO:0000256" key="1">
    <source>
        <dbReference type="SAM" id="MobiDB-lite"/>
    </source>
</evidence>
<feature type="region of interest" description="Disordered" evidence="1">
    <location>
        <begin position="48"/>
        <end position="76"/>
    </location>
</feature>
<dbReference type="Proteomes" id="UP000183508">
    <property type="component" value="Unassembled WGS sequence"/>
</dbReference>
<organism evidence="3 4">
    <name type="scientific">Alicyclobacillus macrosporangiidus</name>
    <dbReference type="NCBI Taxonomy" id="392015"/>
    <lineage>
        <taxon>Bacteria</taxon>
        <taxon>Bacillati</taxon>
        <taxon>Bacillota</taxon>
        <taxon>Bacilli</taxon>
        <taxon>Bacillales</taxon>
        <taxon>Alicyclobacillaceae</taxon>
        <taxon>Alicyclobacillus</taxon>
    </lineage>
</organism>
<dbReference type="AlphaFoldDB" id="A0A1I7HUK8"/>
<dbReference type="Pfam" id="PF13472">
    <property type="entry name" value="Lipase_GDSL_2"/>
    <property type="match status" value="1"/>
</dbReference>
<feature type="compositionally biased region" description="Low complexity" evidence="1">
    <location>
        <begin position="48"/>
        <end position="60"/>
    </location>
</feature>
<sequence>MDTQDGLTTGDRTVRKRHGRTGRVRWRGRRGWLGRLAAAGMMAGAVLSGPAQPASAGSAPTPAPAPAPAKGGTGRALAPGQRLVALGDSIPFGYGLPGAEASPGARTLADLHPAPGAYPFLVAGDNGARVTDLAVPGWTSSNLLNALGTSSFQQALRTANVVTIEIGSNDLLNAVPDLAQAAAGGTVQINPARIQAGIRQLSANLPRILDAVRKQTSAPVILFNLYDPFPATTPLHGEAEAAIRAANDAIAATAAQAAVPVVDAYRVMDGRQQDLIRIQARDIHPNAAGQRALAQALEAVLMRPLWYTPAYFVTAPKGAPVYSRPAAGPFAIWWLHGDTALLVTGLNGDWLQVVTPLGQTGYVRRDQVSAAVRWP</sequence>
<dbReference type="PANTHER" id="PTHR30383:SF5">
    <property type="entry name" value="SGNH HYDROLASE-TYPE ESTERASE DOMAIN-CONTAINING PROTEIN"/>
    <property type="match status" value="1"/>
</dbReference>
<dbReference type="RefSeq" id="WP_139234589.1">
    <property type="nucleotide sequence ID" value="NZ_FPBV01000005.1"/>
</dbReference>
<dbReference type="EMBL" id="FPBV01000005">
    <property type="protein sequence ID" value="SFU64347.1"/>
    <property type="molecule type" value="Genomic_DNA"/>
</dbReference>
<evidence type="ECO:0000259" key="2">
    <source>
        <dbReference type="Pfam" id="PF13472"/>
    </source>
</evidence>
<keyword evidence="4" id="KW-1185">Reference proteome</keyword>
<dbReference type="SUPFAM" id="SSF52266">
    <property type="entry name" value="SGNH hydrolase"/>
    <property type="match status" value="1"/>
</dbReference>
<reference evidence="4" key="1">
    <citation type="submission" date="2016-10" db="EMBL/GenBank/DDBJ databases">
        <authorList>
            <person name="Varghese N."/>
        </authorList>
    </citation>
    <scope>NUCLEOTIDE SEQUENCE [LARGE SCALE GENOMIC DNA]</scope>
    <source>
        <strain evidence="4">DSM 17980</strain>
    </source>
</reference>
<feature type="compositionally biased region" description="Polar residues" evidence="1">
    <location>
        <begin position="1"/>
        <end position="11"/>
    </location>
</feature>
<evidence type="ECO:0000313" key="3">
    <source>
        <dbReference type="EMBL" id="SFU64347.1"/>
    </source>
</evidence>
<protein>
    <submittedName>
        <fullName evidence="3">Lysophospholipase L1</fullName>
    </submittedName>
</protein>
<proteinExistence type="predicted"/>
<dbReference type="OrthoDB" id="2596050at2"/>
<dbReference type="PANTHER" id="PTHR30383">
    <property type="entry name" value="THIOESTERASE 1/PROTEASE 1/LYSOPHOSPHOLIPASE L1"/>
    <property type="match status" value="1"/>
</dbReference>
<feature type="domain" description="SGNH hydrolase-type esterase" evidence="2">
    <location>
        <begin position="85"/>
        <end position="292"/>
    </location>
</feature>
<dbReference type="InterPro" id="IPR036514">
    <property type="entry name" value="SGNH_hydro_sf"/>
</dbReference>
<dbReference type="STRING" id="392015.SAMN05421543_105110"/>
<dbReference type="InterPro" id="IPR051532">
    <property type="entry name" value="Ester_Hydrolysis_Enzymes"/>
</dbReference>